<evidence type="ECO:0000256" key="1">
    <source>
        <dbReference type="SAM" id="MobiDB-lite"/>
    </source>
</evidence>
<keyword evidence="3" id="KW-1185">Reference proteome</keyword>
<reference evidence="4 5" key="1">
    <citation type="submission" date="2025-05" db="UniProtKB">
        <authorList>
            <consortium name="RefSeq"/>
        </authorList>
    </citation>
    <scope>IDENTIFICATION</scope>
</reference>
<feature type="compositionally biased region" description="Polar residues" evidence="1">
    <location>
        <begin position="61"/>
        <end position="71"/>
    </location>
</feature>
<feature type="region of interest" description="Disordered" evidence="1">
    <location>
        <begin position="1"/>
        <end position="76"/>
    </location>
</feature>
<name>A0ABM4DCS1_HYDVU</name>
<organism evidence="3 5">
    <name type="scientific">Hydra vulgaris</name>
    <name type="common">Hydra</name>
    <name type="synonym">Hydra attenuata</name>
    <dbReference type="NCBI Taxonomy" id="6087"/>
    <lineage>
        <taxon>Eukaryota</taxon>
        <taxon>Metazoa</taxon>
        <taxon>Cnidaria</taxon>
        <taxon>Hydrozoa</taxon>
        <taxon>Hydroidolina</taxon>
        <taxon>Anthoathecata</taxon>
        <taxon>Aplanulata</taxon>
        <taxon>Hydridae</taxon>
        <taxon>Hydra</taxon>
    </lineage>
</organism>
<evidence type="ECO:0000313" key="5">
    <source>
        <dbReference type="RefSeq" id="XP_065672181.1"/>
    </source>
</evidence>
<feature type="compositionally biased region" description="Acidic residues" evidence="1">
    <location>
        <begin position="34"/>
        <end position="44"/>
    </location>
</feature>
<evidence type="ECO:0000313" key="4">
    <source>
        <dbReference type="RefSeq" id="XP_065672180.1"/>
    </source>
</evidence>
<dbReference type="InterPro" id="IPR029526">
    <property type="entry name" value="PGBD"/>
</dbReference>
<evidence type="ECO:0000259" key="2">
    <source>
        <dbReference type="Pfam" id="PF13843"/>
    </source>
</evidence>
<dbReference type="Proteomes" id="UP001652625">
    <property type="component" value="Chromosome 13"/>
</dbReference>
<feature type="compositionally biased region" description="Low complexity" evidence="1">
    <location>
        <begin position="22"/>
        <end position="33"/>
    </location>
</feature>
<dbReference type="RefSeq" id="XP_065672181.1">
    <property type="nucleotide sequence ID" value="XM_065816109.1"/>
</dbReference>
<dbReference type="GeneID" id="136090005"/>
<dbReference type="RefSeq" id="XP_065672180.1">
    <property type="nucleotide sequence ID" value="XM_065816108.1"/>
</dbReference>
<proteinExistence type="predicted"/>
<accession>A0ABM4DCS1</accession>
<dbReference type="PANTHER" id="PTHR46599">
    <property type="entry name" value="PIGGYBAC TRANSPOSABLE ELEMENT-DERIVED PROTEIN 4"/>
    <property type="match status" value="1"/>
</dbReference>
<gene>
    <name evidence="5" type="primary">LOC136090005</name>
    <name evidence="4" type="synonym">LOC136090004</name>
</gene>
<sequence>MKDCEDSEDDDIEDSESFFAYTTTSSSLTVSESGSEDNNTEDSDAQQLDLISNILPDKTTSETNPSRNSNQWKDEPNIVKQIQFTTDPGLKINMESKKPLNFFRLFVTEELINTMAVEINCYATQKINKQHPLRRSSRFKDWKPINSEDMRQFLGVLLHMGCVKIPSLEHYWSKNSLYRVFLFSRIMPRNKFQLMLRFWHFINNEDSGSKRLCKIIGLLDHLNNTMGNIYCPNKNISIDESMMLWKGRLVFRQYVKNKRHKYCIKFYELCESDSIVLKVKIYSGETTLSKHLLGQTGAIVLDLMEKLMGKEYHPSTDNFYNSFELTKHMIKQQTYTCGTLRTDRKSNLKECTKAKLKQGDVISRSREGVVVAKWKDKRDVLMISNLHSLQMIEVTNRRGEKKMKANIIKDYYRFMPGVDRAEQMVSCYDCLRKTSK</sequence>
<evidence type="ECO:0000313" key="3">
    <source>
        <dbReference type="Proteomes" id="UP001652625"/>
    </source>
</evidence>
<dbReference type="Pfam" id="PF13843">
    <property type="entry name" value="DDE_Tnp_1_7"/>
    <property type="match status" value="1"/>
</dbReference>
<protein>
    <submittedName>
        <fullName evidence="4 5">PiggyBac transposable element-derived protein 4-like</fullName>
    </submittedName>
</protein>
<dbReference type="PANTHER" id="PTHR46599:SF3">
    <property type="entry name" value="PIGGYBAC TRANSPOSABLE ELEMENT-DERIVED PROTEIN 4"/>
    <property type="match status" value="1"/>
</dbReference>
<feature type="domain" description="PiggyBac transposable element-derived protein" evidence="2">
    <location>
        <begin position="99"/>
        <end position="436"/>
    </location>
</feature>
<feature type="compositionally biased region" description="Acidic residues" evidence="1">
    <location>
        <begin position="1"/>
        <end position="16"/>
    </location>
</feature>